<keyword evidence="3" id="KW-1003">Cell membrane</keyword>
<proteinExistence type="inferred from homology"/>
<dbReference type="InterPro" id="IPR012552">
    <property type="entry name" value="DVL"/>
</dbReference>
<accession>A0A0E0QPG3</accession>
<dbReference type="Proteomes" id="UP000008022">
    <property type="component" value="Unassembled WGS sequence"/>
</dbReference>
<dbReference type="GO" id="GO:0048367">
    <property type="term" value="P:shoot system development"/>
    <property type="evidence" value="ECO:0007669"/>
    <property type="project" value="UniProtKB-ARBA"/>
</dbReference>
<sequence>MKMRMGAQDMKLKGLKRALKEQKARLYIIRRCGCDASLVSSSRCCCFLILDLRADSRFDSFLLFLFFSIWAWRFRSSSDLELRVPWLDPDEVPLDMFICGCLDNYVV</sequence>
<comment type="subcellular location">
    <subcellularLocation>
        <location evidence="1">Cell membrane</location>
        <topology evidence="1">Single-pass membrane protein</topology>
    </subcellularLocation>
</comment>
<dbReference type="AlphaFoldDB" id="A0A0E0QPG3"/>
<evidence type="ECO:0000256" key="7">
    <source>
        <dbReference type="ARBA" id="ARBA00024340"/>
    </source>
</evidence>
<evidence type="ECO:0000256" key="1">
    <source>
        <dbReference type="ARBA" id="ARBA00004162"/>
    </source>
</evidence>
<reference evidence="9" key="1">
    <citation type="submission" date="2013-06" db="EMBL/GenBank/DDBJ databases">
        <authorList>
            <person name="Zhao Q."/>
        </authorList>
    </citation>
    <scope>NUCLEOTIDE SEQUENCE</scope>
    <source>
        <strain evidence="9">cv. W1943</strain>
    </source>
</reference>
<evidence type="ECO:0000256" key="5">
    <source>
        <dbReference type="ARBA" id="ARBA00022989"/>
    </source>
</evidence>
<comment type="similarity">
    <text evidence="7">Belongs to the DVL/RTFL small polypeptides family.</text>
</comment>
<dbReference type="Pfam" id="PF08137">
    <property type="entry name" value="DVL"/>
    <property type="match status" value="1"/>
</dbReference>
<dbReference type="GO" id="GO:0008285">
    <property type="term" value="P:negative regulation of cell population proliferation"/>
    <property type="evidence" value="ECO:0007669"/>
    <property type="project" value="InterPro"/>
</dbReference>
<dbReference type="HOGENOM" id="CLU_2214302_0_0_1"/>
<evidence type="ECO:0000256" key="3">
    <source>
        <dbReference type="ARBA" id="ARBA00022475"/>
    </source>
</evidence>
<dbReference type="GO" id="GO:0005886">
    <property type="term" value="C:plasma membrane"/>
    <property type="evidence" value="ECO:0007669"/>
    <property type="project" value="UniProtKB-SubCell"/>
</dbReference>
<reference evidence="8" key="2">
    <citation type="submission" date="2015-06" db="UniProtKB">
        <authorList>
            <consortium name="EnsemblPlants"/>
        </authorList>
    </citation>
    <scope>IDENTIFICATION</scope>
</reference>
<keyword evidence="9" id="KW-1185">Reference proteome</keyword>
<name>A0A0E0QPG3_ORYRU</name>
<keyword evidence="6" id="KW-0472">Membrane</keyword>
<protein>
    <submittedName>
        <fullName evidence="8">Uncharacterized protein</fullName>
    </submittedName>
</protein>
<evidence type="ECO:0000256" key="2">
    <source>
        <dbReference type="ARBA" id="ARBA00022473"/>
    </source>
</evidence>
<dbReference type="Gramene" id="ORUFI09G05310.1">
    <property type="protein sequence ID" value="ORUFI09G05310.1"/>
    <property type="gene ID" value="ORUFI09G05310"/>
</dbReference>
<evidence type="ECO:0000256" key="4">
    <source>
        <dbReference type="ARBA" id="ARBA00022692"/>
    </source>
</evidence>
<keyword evidence="5" id="KW-1133">Transmembrane helix</keyword>
<evidence type="ECO:0000313" key="9">
    <source>
        <dbReference type="Proteomes" id="UP000008022"/>
    </source>
</evidence>
<keyword evidence="2" id="KW-0217">Developmental protein</keyword>
<evidence type="ECO:0000313" key="8">
    <source>
        <dbReference type="EnsemblPlants" id="ORUFI09G05310.1"/>
    </source>
</evidence>
<evidence type="ECO:0000256" key="6">
    <source>
        <dbReference type="ARBA" id="ARBA00023136"/>
    </source>
</evidence>
<dbReference type="EnsemblPlants" id="ORUFI09G05310.1">
    <property type="protein sequence ID" value="ORUFI09G05310.1"/>
    <property type="gene ID" value="ORUFI09G05310"/>
</dbReference>
<keyword evidence="4" id="KW-0812">Transmembrane</keyword>
<organism evidence="8 9">
    <name type="scientific">Oryza rufipogon</name>
    <name type="common">Brownbeard rice</name>
    <name type="synonym">Asian wild rice</name>
    <dbReference type="NCBI Taxonomy" id="4529"/>
    <lineage>
        <taxon>Eukaryota</taxon>
        <taxon>Viridiplantae</taxon>
        <taxon>Streptophyta</taxon>
        <taxon>Embryophyta</taxon>
        <taxon>Tracheophyta</taxon>
        <taxon>Spermatophyta</taxon>
        <taxon>Magnoliopsida</taxon>
        <taxon>Liliopsida</taxon>
        <taxon>Poales</taxon>
        <taxon>Poaceae</taxon>
        <taxon>BOP clade</taxon>
        <taxon>Oryzoideae</taxon>
        <taxon>Oryzeae</taxon>
        <taxon>Oryzinae</taxon>
        <taxon>Oryza</taxon>
    </lineage>
</organism>